<proteinExistence type="predicted"/>
<dbReference type="AlphaFoldDB" id="A0A2T7PZP0"/>
<keyword evidence="3" id="KW-1185">Reference proteome</keyword>
<feature type="compositionally biased region" description="Polar residues" evidence="1">
    <location>
        <begin position="1"/>
        <end position="10"/>
    </location>
</feature>
<organism evidence="2 3">
    <name type="scientific">Pomacea canaliculata</name>
    <name type="common">Golden apple snail</name>
    <dbReference type="NCBI Taxonomy" id="400727"/>
    <lineage>
        <taxon>Eukaryota</taxon>
        <taxon>Metazoa</taxon>
        <taxon>Spiralia</taxon>
        <taxon>Lophotrochozoa</taxon>
        <taxon>Mollusca</taxon>
        <taxon>Gastropoda</taxon>
        <taxon>Caenogastropoda</taxon>
        <taxon>Architaenioglossa</taxon>
        <taxon>Ampullarioidea</taxon>
        <taxon>Ampullariidae</taxon>
        <taxon>Pomacea</taxon>
    </lineage>
</organism>
<feature type="compositionally biased region" description="Polar residues" evidence="1">
    <location>
        <begin position="1029"/>
        <end position="1041"/>
    </location>
</feature>
<feature type="region of interest" description="Disordered" evidence="1">
    <location>
        <begin position="1015"/>
        <end position="1041"/>
    </location>
</feature>
<accession>A0A2T7PZP0</accession>
<comment type="caution">
    <text evidence="2">The sequence shown here is derived from an EMBL/GenBank/DDBJ whole genome shotgun (WGS) entry which is preliminary data.</text>
</comment>
<feature type="compositionally biased region" description="Basic and acidic residues" evidence="1">
    <location>
        <begin position="592"/>
        <end position="605"/>
    </location>
</feature>
<evidence type="ECO:0000256" key="1">
    <source>
        <dbReference type="SAM" id="MobiDB-lite"/>
    </source>
</evidence>
<dbReference type="OrthoDB" id="2015333at2759"/>
<gene>
    <name evidence="2" type="ORF">C0Q70_01504</name>
</gene>
<feature type="region of interest" description="Disordered" evidence="1">
    <location>
        <begin position="1"/>
        <end position="60"/>
    </location>
</feature>
<name>A0A2T7PZP0_POMCA</name>
<dbReference type="EMBL" id="PZQS01000001">
    <property type="protein sequence ID" value="PVD38879.1"/>
    <property type="molecule type" value="Genomic_DNA"/>
</dbReference>
<feature type="region of interest" description="Disordered" evidence="1">
    <location>
        <begin position="866"/>
        <end position="932"/>
    </location>
</feature>
<feature type="region of interest" description="Disordered" evidence="1">
    <location>
        <begin position="282"/>
        <end position="368"/>
    </location>
</feature>
<reference evidence="2 3" key="1">
    <citation type="submission" date="2018-04" db="EMBL/GenBank/DDBJ databases">
        <title>The genome of golden apple snail Pomacea canaliculata provides insight into stress tolerance and invasive adaptation.</title>
        <authorList>
            <person name="Liu C."/>
            <person name="Liu B."/>
            <person name="Ren Y."/>
            <person name="Zhang Y."/>
            <person name="Wang H."/>
            <person name="Li S."/>
            <person name="Jiang F."/>
            <person name="Yin L."/>
            <person name="Zhang G."/>
            <person name="Qian W."/>
            <person name="Fan W."/>
        </authorList>
    </citation>
    <scope>NUCLEOTIDE SEQUENCE [LARGE SCALE GENOMIC DNA]</scope>
    <source>
        <strain evidence="2">SZHN2017</strain>
        <tissue evidence="2">Muscle</tissue>
    </source>
</reference>
<feature type="region of interest" description="Disordered" evidence="1">
    <location>
        <begin position="486"/>
        <end position="505"/>
    </location>
</feature>
<feature type="region of interest" description="Disordered" evidence="1">
    <location>
        <begin position="592"/>
        <end position="631"/>
    </location>
</feature>
<feature type="compositionally biased region" description="Basic and acidic residues" evidence="1">
    <location>
        <begin position="722"/>
        <end position="736"/>
    </location>
</feature>
<protein>
    <submittedName>
        <fullName evidence="2">Uncharacterized protein</fullName>
    </submittedName>
</protein>
<sequence>MNSTSHNSRATKPCDGCSHRRWPPPPDAKVRAREGLARTTAFDAAPHPPTPASRRSSSISWMEGGGRHDCVRVTVAASQRCLGYGYFRMRAGWNRLVQQGLTDKALFMEPQITCTWNNHGRQKSSERTLSVVAPTSVTPKIMHSTTVNEEQLSPACQLLQEKFRKSEFNTWMINVSSGDGACSPRGRLARSTSIGSIHFPPGGALHKVHSAGEVGALCGTVHAVGRRRSFQRHESKVLPSCLGPLRRGSMSGRTLQSNTTESVGFLRKCGLQVDRSGIKLSARTKKSGEENRLDNSQTISCCEDNKHPSQLEPSNGSLTSHPPKEDDGFDPQVLGDSKSLKLDIPSRSDESRENTCSTQAQRDHREPDMVINLAHPQKTQSASNPPEYKDEGRCVTLGIEQLGDARGLKSSGCEESKEKQTRLKNGYVRDLCITCENTEKLSGNTAGQFQEDIDQHVKTIEASDVYLNKTLPGSLKLTQTKHTYRTSESRAIEGHQDHGKGSDQEKAISSTVKHLHQELSTTIEDSFKEETKSASCQHVILSTAKQEKFADFMGLNSVQLSYTYPMFVPSLLASLVEDEHGFLCQSRHKTKVERGSASRHSHNDSNAENFVCEDDAGGTEDIPPAGSRQRTPSRVEFLLNNGLFKKHLSGRIEAVEQKLSRVRKLGLKKSFSSVDISLNDAERLNMIYEGPEKDCSDGNDERNSGHSTVAVLISPSLSSGRNFEEGLESRLDRESSDSSQSSFAFVDGHNMRHVMETPSQTKDLQVQEPPRSRHRLRIPSFEEFRKQRRSKSRSDTEFTGKVGEGEAWAGDVLSWSFPFDSFPEKYVLNPGTEKGTKTLFQIHKTVVKEVKRSPDLSHDDVEEVKFSLDISPDDQEGKRSRNTSPEYLDDSPASPTTSPESGNNSKDSSETSPDDGKQCKPTINKPDTHLGNLTGKRLQVRLEICGSDNKWGQQRDVSNCKLELSESVRQGQMEDGLISGPDLMKAGVGLLVRGGHRRSSDDGLAASSVTADIFTDGNQPDEHAELTRTAKQVSTWKGISL</sequence>
<feature type="region of interest" description="Disordered" evidence="1">
    <location>
        <begin position="721"/>
        <end position="799"/>
    </location>
</feature>
<evidence type="ECO:0000313" key="2">
    <source>
        <dbReference type="EMBL" id="PVD38879.1"/>
    </source>
</evidence>
<evidence type="ECO:0000313" key="3">
    <source>
        <dbReference type="Proteomes" id="UP000245119"/>
    </source>
</evidence>
<feature type="compositionally biased region" description="Polar residues" evidence="1">
    <location>
        <begin position="311"/>
        <end position="320"/>
    </location>
</feature>
<dbReference type="Proteomes" id="UP000245119">
    <property type="component" value="Linkage Group LG1"/>
</dbReference>
<feature type="compositionally biased region" description="Basic and acidic residues" evidence="1">
    <location>
        <begin position="338"/>
        <end position="353"/>
    </location>
</feature>
<feature type="compositionally biased region" description="Polar residues" evidence="1">
    <location>
        <begin position="893"/>
        <end position="906"/>
    </location>
</feature>